<sequence>MKKTILLAAAALAAMGASAGDYTRYVNPMIGTGAIEGGLFGNSYPGATMPFGMVQLSPDTQPAPDWYDCSGYRDIDADVHGFTHTRLSGTGACDLIDVCLFPTSSDRAWGRFTHDREEARPGYYSVDLQEENIKAELTATPRVGVHRYTYPAGAARRVRLDMDHSAVKGSWGRQIINAQIRQVGPNAVEGYRVITGWAKLRKVYFYAEFSEPIESIDLSDGGRHEKGADVINGRELRAMIDFAKNDKPLEIKVGISGVSCENAKENLEAETAGKNFDMIAQEADAAWDKQLSAIEITADDDTKTVFYTALYHALIQPNVFNDVNGEYMAPDYTVAKVPAGENQYTTFSLWDTYRATHPLYTLLAPKENADFVNSMIRHCEVYGYLPIWHLWGQDNYCMIGNHAIPVIVDAVLKGTPGIDPERAYDAVKRSATVSHPNSPYNVWEQYGYMPENIQTQSVSISLEMAYDDWCVAQLAKALGKEADYEHFMKRAYFPDNLYDAECGFFAPKDDKGEWIRPFDPLKHGANGGNPFTEGNAWQYYWYMPQDVDHLIELTGGKKAFEAKLDQFFTLDEQPEEMNGNVSGLIGQYAHGNEPSHHAAYLYNYVDRPDKAAKYLNKIMTEMYTNNSSGLVGNDDCGQMSAWYVFSALGFYPVNPASGEYDLGSPAVEHALVHLPNGNTLEIKAPRKRADYINPKEVRLNRDVIKNHKITHRDILNGGLLEFKMGK</sequence>
<dbReference type="InterPro" id="IPR050883">
    <property type="entry name" value="PNGase"/>
</dbReference>
<dbReference type="NCBIfam" id="TIGR01180">
    <property type="entry name" value="aman2_put"/>
    <property type="match status" value="1"/>
</dbReference>
<dbReference type="Gene3D" id="1.20.1610.10">
    <property type="entry name" value="alpha-1,2-mannosidases domains"/>
    <property type="match status" value="1"/>
</dbReference>
<dbReference type="GO" id="GO:0030246">
    <property type="term" value="F:carbohydrate binding"/>
    <property type="evidence" value="ECO:0007669"/>
    <property type="project" value="InterPro"/>
</dbReference>
<dbReference type="InterPro" id="IPR012939">
    <property type="entry name" value="Glyco_hydro_92"/>
</dbReference>
<dbReference type="SUPFAM" id="SSF48208">
    <property type="entry name" value="Six-hairpin glycosidases"/>
    <property type="match status" value="1"/>
</dbReference>
<dbReference type="InterPro" id="IPR008928">
    <property type="entry name" value="6-hairpin_glycosidase_sf"/>
</dbReference>
<evidence type="ECO:0000256" key="1">
    <source>
        <dbReference type="ARBA" id="ARBA00001913"/>
    </source>
</evidence>
<evidence type="ECO:0000256" key="3">
    <source>
        <dbReference type="ARBA" id="ARBA00022837"/>
    </source>
</evidence>
<dbReference type="GO" id="GO:0000224">
    <property type="term" value="F:peptide-N4-(N-acetyl-beta-glucosaminyl)asparagine amidase activity"/>
    <property type="evidence" value="ECO:0007669"/>
    <property type="project" value="TreeGrafter"/>
</dbReference>
<dbReference type="GO" id="GO:0006516">
    <property type="term" value="P:glycoprotein catabolic process"/>
    <property type="evidence" value="ECO:0007669"/>
    <property type="project" value="TreeGrafter"/>
</dbReference>
<dbReference type="FunFam" id="3.30.2080.10:FF:000001">
    <property type="entry name" value="Alpha-1,2-mannosidase subfamily"/>
    <property type="match status" value="1"/>
</dbReference>
<dbReference type="InterPro" id="IPR041371">
    <property type="entry name" value="GH92_N"/>
</dbReference>
<reference evidence="7 8" key="1">
    <citation type="journal article" date="2016" name="Nat. Biotechnol.">
        <title>Measurement of bacterial replication rates in microbial communities.</title>
        <authorList>
            <person name="Brown C.T."/>
            <person name="Olm M.R."/>
            <person name="Thomas B.C."/>
            <person name="Banfield J.F."/>
        </authorList>
    </citation>
    <scope>NUCLEOTIDE SEQUENCE [LARGE SCALE GENOMIC DNA]</scope>
    <source>
        <strain evidence="7">45_41</strain>
    </source>
</reference>
<evidence type="ECO:0000256" key="2">
    <source>
        <dbReference type="ARBA" id="ARBA00011245"/>
    </source>
</evidence>
<comment type="cofactor">
    <cofactor evidence="1">
        <name>Ca(2+)</name>
        <dbReference type="ChEBI" id="CHEBI:29108"/>
    </cofactor>
</comment>
<dbReference type="EMBL" id="MNQU01000235">
    <property type="protein sequence ID" value="OKZ32207.1"/>
    <property type="molecule type" value="Genomic_DNA"/>
</dbReference>
<dbReference type="InterPro" id="IPR014718">
    <property type="entry name" value="GH-type_carb-bd"/>
</dbReference>
<evidence type="ECO:0000313" key="7">
    <source>
        <dbReference type="EMBL" id="OKZ32207.1"/>
    </source>
</evidence>
<comment type="caution">
    <text evidence="7">The sequence shown here is derived from an EMBL/GenBank/DDBJ whole genome shotgun (WGS) entry which is preliminary data.</text>
</comment>
<feature type="chain" id="PRO_5012118183" description="Glycoside hydrolase family 92 protein" evidence="4">
    <location>
        <begin position="20"/>
        <end position="726"/>
    </location>
</feature>
<dbReference type="Pfam" id="PF17678">
    <property type="entry name" value="Glyco_hydro_92N"/>
    <property type="match status" value="1"/>
</dbReference>
<dbReference type="Gene3D" id="1.20.1050.60">
    <property type="entry name" value="alpha-1,2-mannosidase"/>
    <property type="match status" value="1"/>
</dbReference>
<dbReference type="AlphaFoldDB" id="A0A1Q6I0Z7"/>
<dbReference type="PANTHER" id="PTHR12143">
    <property type="entry name" value="PEPTIDE N-GLYCANASE PNGASE -RELATED"/>
    <property type="match status" value="1"/>
</dbReference>
<dbReference type="Pfam" id="PF07971">
    <property type="entry name" value="Glyco_hydro_92"/>
    <property type="match status" value="1"/>
</dbReference>
<feature type="signal peptide" evidence="4">
    <location>
        <begin position="1"/>
        <end position="19"/>
    </location>
</feature>
<evidence type="ECO:0000259" key="5">
    <source>
        <dbReference type="Pfam" id="PF07971"/>
    </source>
</evidence>
<comment type="subunit">
    <text evidence="2">Monomer.</text>
</comment>
<feature type="domain" description="Glycosyl hydrolase family 92" evidence="5">
    <location>
        <begin position="262"/>
        <end position="726"/>
    </location>
</feature>
<evidence type="ECO:0008006" key="9">
    <source>
        <dbReference type="Google" id="ProtNLM"/>
    </source>
</evidence>
<dbReference type="Gene3D" id="2.70.98.10">
    <property type="match status" value="1"/>
</dbReference>
<evidence type="ECO:0000259" key="6">
    <source>
        <dbReference type="Pfam" id="PF17678"/>
    </source>
</evidence>
<organism evidence="7 8">
    <name type="scientific">Bacteroides uniformis</name>
    <dbReference type="NCBI Taxonomy" id="820"/>
    <lineage>
        <taxon>Bacteria</taxon>
        <taxon>Pseudomonadati</taxon>
        <taxon>Bacteroidota</taxon>
        <taxon>Bacteroidia</taxon>
        <taxon>Bacteroidales</taxon>
        <taxon>Bacteroidaceae</taxon>
        <taxon>Bacteroides</taxon>
    </lineage>
</organism>
<accession>A0A1Q6I0Z7</accession>
<gene>
    <name evidence="7" type="ORF">BHV79_10990</name>
</gene>
<dbReference type="FunFam" id="1.20.1050.60:FF:000001">
    <property type="entry name" value="Putative alpha-1,2-mannosidase"/>
    <property type="match status" value="1"/>
</dbReference>
<proteinExistence type="predicted"/>
<dbReference type="InterPro" id="IPR005887">
    <property type="entry name" value="GH92_a_mannosidase_put"/>
</dbReference>
<name>A0A1Q6I0Z7_BACUN</name>
<keyword evidence="3" id="KW-0106">Calcium</keyword>
<evidence type="ECO:0000313" key="8">
    <source>
        <dbReference type="Proteomes" id="UP000186549"/>
    </source>
</evidence>
<dbReference type="PANTHER" id="PTHR12143:SF39">
    <property type="entry name" value="SECRETED PROTEIN"/>
    <property type="match status" value="1"/>
</dbReference>
<dbReference type="Gene3D" id="3.30.2080.10">
    <property type="entry name" value="GH92 mannosidase domain"/>
    <property type="match status" value="1"/>
</dbReference>
<dbReference type="Proteomes" id="UP000186549">
    <property type="component" value="Unassembled WGS sequence"/>
</dbReference>
<dbReference type="GO" id="GO:0005975">
    <property type="term" value="P:carbohydrate metabolic process"/>
    <property type="evidence" value="ECO:0007669"/>
    <property type="project" value="InterPro"/>
</dbReference>
<protein>
    <recommendedName>
        <fullName evidence="9">Glycoside hydrolase family 92 protein</fullName>
    </recommendedName>
</protein>
<feature type="domain" description="Glycosyl hydrolase family 92 N-terminal" evidence="6">
    <location>
        <begin position="25"/>
        <end position="256"/>
    </location>
</feature>
<evidence type="ECO:0000256" key="4">
    <source>
        <dbReference type="SAM" id="SignalP"/>
    </source>
</evidence>
<keyword evidence="4" id="KW-0732">Signal</keyword>
<dbReference type="GO" id="GO:0005829">
    <property type="term" value="C:cytosol"/>
    <property type="evidence" value="ECO:0007669"/>
    <property type="project" value="TreeGrafter"/>
</dbReference>